<name>A0ABN3N1X9_9ACTN</name>
<accession>A0ABN3N1X9</accession>
<evidence type="ECO:0000259" key="1">
    <source>
        <dbReference type="Pfam" id="PF00535"/>
    </source>
</evidence>
<dbReference type="PANTHER" id="PTHR43685">
    <property type="entry name" value="GLYCOSYLTRANSFERASE"/>
    <property type="match status" value="1"/>
</dbReference>
<feature type="domain" description="Glycosyltransferase 2-like" evidence="1">
    <location>
        <begin position="7"/>
        <end position="113"/>
    </location>
</feature>
<dbReference type="Gene3D" id="3.90.550.10">
    <property type="entry name" value="Spore Coat Polysaccharide Biosynthesis Protein SpsA, Chain A"/>
    <property type="match status" value="1"/>
</dbReference>
<dbReference type="EMBL" id="BAAARY010000001">
    <property type="protein sequence ID" value="GAA2512913.1"/>
    <property type="molecule type" value="Genomic_DNA"/>
</dbReference>
<proteinExistence type="predicted"/>
<organism evidence="2 3">
    <name type="scientific">Pilimelia columellifera subsp. columellifera</name>
    <dbReference type="NCBI Taxonomy" id="706583"/>
    <lineage>
        <taxon>Bacteria</taxon>
        <taxon>Bacillati</taxon>
        <taxon>Actinomycetota</taxon>
        <taxon>Actinomycetes</taxon>
        <taxon>Micromonosporales</taxon>
        <taxon>Micromonosporaceae</taxon>
        <taxon>Pilimelia</taxon>
    </lineage>
</organism>
<dbReference type="PANTHER" id="PTHR43685:SF2">
    <property type="entry name" value="GLYCOSYLTRANSFERASE 2-LIKE DOMAIN-CONTAINING PROTEIN"/>
    <property type="match status" value="1"/>
</dbReference>
<evidence type="ECO:0000313" key="3">
    <source>
        <dbReference type="Proteomes" id="UP001499978"/>
    </source>
</evidence>
<protein>
    <recommendedName>
        <fullName evidence="1">Glycosyltransferase 2-like domain-containing protein</fullName>
    </recommendedName>
</protein>
<keyword evidence="3" id="KW-1185">Reference proteome</keyword>
<dbReference type="Pfam" id="PF00535">
    <property type="entry name" value="Glycos_transf_2"/>
    <property type="match status" value="1"/>
</dbReference>
<dbReference type="InterPro" id="IPR050834">
    <property type="entry name" value="Glycosyltransf_2"/>
</dbReference>
<dbReference type="RefSeq" id="WP_344167569.1">
    <property type="nucleotide sequence ID" value="NZ_BAAARY010000001.1"/>
</dbReference>
<dbReference type="InterPro" id="IPR029044">
    <property type="entry name" value="Nucleotide-diphossugar_trans"/>
</dbReference>
<reference evidence="2 3" key="1">
    <citation type="journal article" date="2019" name="Int. J. Syst. Evol. Microbiol.">
        <title>The Global Catalogue of Microorganisms (GCM) 10K type strain sequencing project: providing services to taxonomists for standard genome sequencing and annotation.</title>
        <authorList>
            <consortium name="The Broad Institute Genomics Platform"/>
            <consortium name="The Broad Institute Genome Sequencing Center for Infectious Disease"/>
            <person name="Wu L."/>
            <person name="Ma J."/>
        </authorList>
    </citation>
    <scope>NUCLEOTIDE SEQUENCE [LARGE SCALE GENOMIC DNA]</scope>
    <source>
        <strain evidence="2 3">JCM 3367</strain>
    </source>
</reference>
<dbReference type="Proteomes" id="UP001499978">
    <property type="component" value="Unassembled WGS sequence"/>
</dbReference>
<evidence type="ECO:0000313" key="2">
    <source>
        <dbReference type="EMBL" id="GAA2512913.1"/>
    </source>
</evidence>
<dbReference type="CDD" id="cd00761">
    <property type="entry name" value="Glyco_tranf_GTA_type"/>
    <property type="match status" value="1"/>
</dbReference>
<dbReference type="InterPro" id="IPR001173">
    <property type="entry name" value="Glyco_trans_2-like"/>
</dbReference>
<dbReference type="SUPFAM" id="SSF53448">
    <property type="entry name" value="Nucleotide-diphospho-sugar transferases"/>
    <property type="match status" value="1"/>
</dbReference>
<comment type="caution">
    <text evidence="2">The sequence shown here is derived from an EMBL/GenBank/DDBJ whole genome shotgun (WGS) entry which is preliminary data.</text>
</comment>
<sequence length="327" mass="35090">MSVPRLSVVIPSYGRPGLLARVVPAYLSQRPDEVVVVLDGPQPQARAVLDALTDARLRVLELPTNRGAAAARAAGARAAIGDLVLISDDDILPGPGMLDRHRAFHRRVRHGVLAGYLPVELGARGPGQVAARLYAADYERAARCWRRRPEQVLDGLWGGNVSLPRSLYLAASADPDGPAGYFEDMELGLRLRALGATGHFDPDAVGAHLYRKSSRDLVADAAARGAAARLMRHRWQGQVGLLHAADEPAWVRALRRAVAVASQVPGMVPAVVWPLRAALAGCGRLRRWRAEELTGRLLRGVVETHAYARAGRAAGSAGRPVEQPGRP</sequence>
<gene>
    <name evidence="2" type="ORF">GCM10010201_05480</name>
</gene>